<dbReference type="Gene3D" id="6.20.250.60">
    <property type="match status" value="1"/>
</dbReference>
<accession>A0ABP0FE79</accession>
<evidence type="ECO:0000256" key="4">
    <source>
        <dbReference type="ARBA" id="ARBA00040010"/>
    </source>
</evidence>
<dbReference type="InterPro" id="IPR032640">
    <property type="entry name" value="AMPK1_CBM"/>
</dbReference>
<evidence type="ECO:0000313" key="8">
    <source>
        <dbReference type="Proteomes" id="UP001642483"/>
    </source>
</evidence>
<gene>
    <name evidence="7" type="ORF">CVLEPA_LOCUS6213</name>
</gene>
<dbReference type="InterPro" id="IPR014756">
    <property type="entry name" value="Ig_E-set"/>
</dbReference>
<comment type="similarity">
    <text evidence="1">Belongs to the 5'-AMP-activated protein kinase beta subunit family.</text>
</comment>
<dbReference type="PANTHER" id="PTHR10343:SF84">
    <property type="entry name" value="5'-AMP-ACTIVATED PROTEIN KINASE SUBUNIT BETA-1"/>
    <property type="match status" value="1"/>
</dbReference>
<name>A0ABP0FE79_CLALP</name>
<evidence type="ECO:0000256" key="2">
    <source>
        <dbReference type="ARBA" id="ARBA00025180"/>
    </source>
</evidence>
<evidence type="ECO:0000256" key="5">
    <source>
        <dbReference type="SAM" id="MobiDB-lite"/>
    </source>
</evidence>
<dbReference type="CDD" id="cd02859">
    <property type="entry name" value="E_set_AMPKbeta_like_N"/>
    <property type="match status" value="1"/>
</dbReference>
<feature type="region of interest" description="Disordered" evidence="5">
    <location>
        <begin position="1"/>
        <end position="29"/>
    </location>
</feature>
<dbReference type="PANTHER" id="PTHR10343">
    <property type="entry name" value="5'-AMP-ACTIVATED PROTEIN KINASE , BETA SUBUNIT"/>
    <property type="match status" value="1"/>
</dbReference>
<proteinExistence type="inferred from homology"/>
<dbReference type="Gene3D" id="2.60.40.10">
    <property type="entry name" value="Immunoglobulins"/>
    <property type="match status" value="1"/>
</dbReference>
<sequence length="259" mass="28895">MGNNNATAKRPIDEQQNTGDGNQMTTIEYGSPMDDSHGFIFPDHNDLLASELEHGTINEVKKVPAVVRWKGGGKEVFISGSYDNWHTKLPLNRSHDNFVAIVELPVGEHEYKFLVDGDWKVDPQEPTKENDVGILNNVLAVKPSDFEVFEALADDSSAPVKVGFTDYSTSPEEGYTQDVPRGLLDDSSLHPPSLPPHLLNKVLLNQDIDMSYEPSLLPEPQHVMLNHMYALSIKDGVMALSATHRYKKKFVTTLLYKPI</sequence>
<keyword evidence="8" id="KW-1185">Reference proteome</keyword>
<evidence type="ECO:0000256" key="3">
    <source>
        <dbReference type="ARBA" id="ARBA00025878"/>
    </source>
</evidence>
<dbReference type="SUPFAM" id="SSF81296">
    <property type="entry name" value="E set domains"/>
    <property type="match status" value="1"/>
</dbReference>
<organism evidence="7 8">
    <name type="scientific">Clavelina lepadiformis</name>
    <name type="common">Light-bulb sea squirt</name>
    <name type="synonym">Ascidia lepadiformis</name>
    <dbReference type="NCBI Taxonomy" id="159417"/>
    <lineage>
        <taxon>Eukaryota</taxon>
        <taxon>Metazoa</taxon>
        <taxon>Chordata</taxon>
        <taxon>Tunicata</taxon>
        <taxon>Ascidiacea</taxon>
        <taxon>Aplousobranchia</taxon>
        <taxon>Clavelinidae</taxon>
        <taxon>Clavelina</taxon>
    </lineage>
</organism>
<dbReference type="SMART" id="SM01010">
    <property type="entry name" value="AMPKBI"/>
    <property type="match status" value="1"/>
</dbReference>
<dbReference type="Proteomes" id="UP001642483">
    <property type="component" value="Unassembled WGS sequence"/>
</dbReference>
<dbReference type="Pfam" id="PF04739">
    <property type="entry name" value="AMPKBI"/>
    <property type="match status" value="1"/>
</dbReference>
<feature type="compositionally biased region" description="Polar residues" evidence="5">
    <location>
        <begin position="14"/>
        <end position="28"/>
    </location>
</feature>
<evidence type="ECO:0000259" key="6">
    <source>
        <dbReference type="SMART" id="SM01010"/>
    </source>
</evidence>
<comment type="subunit">
    <text evidence="3">AMPK is a heterotrimer of an alpha catalytic subunit (PRKAA1 or PRKAA2), a beta (PRKAB1 or PRKAB2) and a gamma non-catalytic subunits (PRKAG1, PRKAG2 or PRKAG3). Interacts with FNIP1 and FNIP2.</text>
</comment>
<dbReference type="InterPro" id="IPR006828">
    <property type="entry name" value="ASC_dom"/>
</dbReference>
<reference evidence="7 8" key="1">
    <citation type="submission" date="2024-02" db="EMBL/GenBank/DDBJ databases">
        <authorList>
            <person name="Daric V."/>
            <person name="Darras S."/>
        </authorList>
    </citation>
    <scope>NUCLEOTIDE SEQUENCE [LARGE SCALE GENOMIC DNA]</scope>
</reference>
<protein>
    <recommendedName>
        <fullName evidence="4">5'-AMP-activated protein kinase subunit beta-1</fullName>
    </recommendedName>
</protein>
<evidence type="ECO:0000256" key="1">
    <source>
        <dbReference type="ARBA" id="ARBA00010926"/>
    </source>
</evidence>
<evidence type="ECO:0000313" key="7">
    <source>
        <dbReference type="EMBL" id="CAK8676774.1"/>
    </source>
</evidence>
<dbReference type="InterPro" id="IPR050827">
    <property type="entry name" value="CRP1_MDG1_kinase"/>
</dbReference>
<comment type="caution">
    <text evidence="7">The sequence shown here is derived from an EMBL/GenBank/DDBJ whole genome shotgun (WGS) entry which is preliminary data.</text>
</comment>
<comment type="function">
    <text evidence="2">Non-catalytic subunit of AMP-activated protein kinase (AMPK), an energy sensor protein kinase that plays a key role in regulating cellular energy metabolism. In response to reduction of intracellular ATP levels, AMPK activates energy-producing pathways and inhibits energy-consuming processes: inhibits protein, carbohydrate and lipid biosynthesis, as well as cell growth and proliferation. AMPK acts via direct phosphorylation of metabolic enzymes, and by longer-term effects via phosphorylation of transcription regulators. Also acts as a regulator of cellular polarity by remodeling the actin cytoskeleton; probably by indirectly activating myosin. Beta non-catalytic subunit acts as a scaffold on which the AMPK complex assembles, via its C-terminus that bridges alpha (PRKAA1 or PRKAA2) and gamma subunits (PRKAG1, PRKAG2 or PRKAG3).</text>
</comment>
<dbReference type="InterPro" id="IPR037256">
    <property type="entry name" value="ASC_dom_sf"/>
</dbReference>
<dbReference type="Pfam" id="PF16561">
    <property type="entry name" value="AMPK1_CBM"/>
    <property type="match status" value="1"/>
</dbReference>
<feature type="domain" description="Association with the SNF1 complex (ASC)" evidence="6">
    <location>
        <begin position="168"/>
        <end position="259"/>
    </location>
</feature>
<dbReference type="SUPFAM" id="SSF160219">
    <property type="entry name" value="AMPKBI-like"/>
    <property type="match status" value="1"/>
</dbReference>
<dbReference type="EMBL" id="CAWYQH010000035">
    <property type="protein sequence ID" value="CAK8676774.1"/>
    <property type="molecule type" value="Genomic_DNA"/>
</dbReference>
<dbReference type="InterPro" id="IPR013783">
    <property type="entry name" value="Ig-like_fold"/>
</dbReference>